<sequence length="274" mass="29812">MRRILVKWSLVLVGLWASSVIVQGQIGISALSVDVSLPPGGSFTGAFEVINSSDQPREFTVELKDYDRNIEGGLVLLTPGTHPRSLAKFLTFAPAQFTLQPKQKQQITFKIEIPQTERGPHWAALAVTSPAPSSGAQPPPPPPGQQPSIPVTIGTAEQFIVKIRHTDPTNAVNRGRIVSVQALLPERDKPLRIVVEYENSGTTFQIAKTQLRIVNAKGEVVVQKRAEDMAMLPGGKQRLEIPVTEKLPSGTYLALVIIDFGGDFLVAGQVRFQL</sequence>
<proteinExistence type="predicted"/>
<evidence type="ECO:0000256" key="1">
    <source>
        <dbReference type="SAM" id="MobiDB-lite"/>
    </source>
</evidence>
<reference evidence="2" key="1">
    <citation type="journal article" date="2005" name="Environ. Microbiol.">
        <title>Genetic and functional properties of uncultivated thermophilic crenarchaeotes from a subsurface gold mine as revealed by analysis of genome fragments.</title>
        <authorList>
            <person name="Nunoura T."/>
            <person name="Hirayama H."/>
            <person name="Takami H."/>
            <person name="Oida H."/>
            <person name="Nishi S."/>
            <person name="Shimamura S."/>
            <person name="Suzuki Y."/>
            <person name="Inagaki F."/>
            <person name="Takai K."/>
            <person name="Nealson K.H."/>
            <person name="Horikoshi K."/>
        </authorList>
    </citation>
    <scope>NUCLEOTIDE SEQUENCE</scope>
</reference>
<accession>H5SVB2</accession>
<protein>
    <submittedName>
        <fullName evidence="2">Hypothetical conserved protein</fullName>
    </submittedName>
</protein>
<feature type="region of interest" description="Disordered" evidence="1">
    <location>
        <begin position="128"/>
        <end position="149"/>
    </location>
</feature>
<dbReference type="EMBL" id="AP011803">
    <property type="protein sequence ID" value="BAL59541.1"/>
    <property type="molecule type" value="Genomic_DNA"/>
</dbReference>
<dbReference type="AlphaFoldDB" id="H5SVB2"/>
<reference evidence="2" key="2">
    <citation type="journal article" date="2012" name="PLoS ONE">
        <title>A Deeply Branching Thermophilic Bacterium with an Ancient Acetyl-CoA Pathway Dominates a Subsurface Ecosystem.</title>
        <authorList>
            <person name="Takami H."/>
            <person name="Noguchi H."/>
            <person name="Takaki Y."/>
            <person name="Uchiyama I."/>
            <person name="Toyoda A."/>
            <person name="Nishi S."/>
            <person name="Chee G.-J."/>
            <person name="Arai W."/>
            <person name="Nunoura T."/>
            <person name="Itoh T."/>
            <person name="Hattori M."/>
            <person name="Takai K."/>
        </authorList>
    </citation>
    <scope>NUCLEOTIDE SEQUENCE</scope>
</reference>
<gene>
    <name evidence="2" type="ORF">HGMM_OP4C177</name>
</gene>
<name>H5SVB2_ACEAU</name>
<evidence type="ECO:0000313" key="2">
    <source>
        <dbReference type="EMBL" id="BAL59541.1"/>
    </source>
</evidence>
<organism evidence="2">
    <name type="scientific">Acetithermum autotrophicum</name>
    <dbReference type="NCBI Taxonomy" id="1446466"/>
    <lineage>
        <taxon>Bacteria</taxon>
        <taxon>Candidatus Bipolaricaulota</taxon>
        <taxon>Candidatus Acetithermum</taxon>
    </lineage>
</organism>